<dbReference type="RefSeq" id="WP_139186759.1">
    <property type="nucleotide sequence ID" value="NZ_CP018863.1"/>
</dbReference>
<evidence type="ECO:0000313" key="1">
    <source>
        <dbReference type="EMBL" id="SDQ58432.1"/>
    </source>
</evidence>
<protein>
    <submittedName>
        <fullName evidence="1">TIGR02646 family protein</fullName>
    </submittedName>
</protein>
<dbReference type="AlphaFoldDB" id="A0A1H1C2L0"/>
<dbReference type="OrthoDB" id="4966598at2"/>
<dbReference type="CDD" id="cd00085">
    <property type="entry name" value="HNHc"/>
    <property type="match status" value="1"/>
</dbReference>
<organism evidence="1 2">
    <name type="scientific">Crystallibacter crystallopoietes</name>
    <dbReference type="NCBI Taxonomy" id="37928"/>
    <lineage>
        <taxon>Bacteria</taxon>
        <taxon>Bacillati</taxon>
        <taxon>Actinomycetota</taxon>
        <taxon>Actinomycetes</taxon>
        <taxon>Micrococcales</taxon>
        <taxon>Micrococcaceae</taxon>
        <taxon>Crystallibacter</taxon>
    </lineage>
</organism>
<gene>
    <name evidence="1" type="ORF">SAMN04489742_1705</name>
</gene>
<evidence type="ECO:0000313" key="2">
    <source>
        <dbReference type="Proteomes" id="UP000181917"/>
    </source>
</evidence>
<sequence length="199" mass="22791">MRNLSALRPEILGISVERLSQLSNASWTSGADFKRAFYRAALTSQVGLCAYCMNQVGEEFRNRPDIEHFADKSKYGQWTFEILNLSLACKYCNQTRKGKYDVVVTLARNYGQCSFALIHPYLDDVEKHLKGGYPALQTKPTIPQPLTLKGARTIRLFKLDSIFALSIWTRVYDDLEAKRNMDESERLQYEKAKDELGGY</sequence>
<name>A0A1H1C2L0_9MICC</name>
<dbReference type="InterPro" id="IPR003615">
    <property type="entry name" value="HNH_nuc"/>
</dbReference>
<accession>A0A1H1C2L0</accession>
<dbReference type="EMBL" id="FNKH01000002">
    <property type="protein sequence ID" value="SDQ58432.1"/>
    <property type="molecule type" value="Genomic_DNA"/>
</dbReference>
<keyword evidence="2" id="KW-1185">Reference proteome</keyword>
<dbReference type="Gene3D" id="1.10.30.50">
    <property type="match status" value="1"/>
</dbReference>
<dbReference type="STRING" id="37928.SAMN04489742_1705"/>
<dbReference type="Proteomes" id="UP000181917">
    <property type="component" value="Unassembled WGS sequence"/>
</dbReference>
<reference evidence="1 2" key="1">
    <citation type="submission" date="2016-10" db="EMBL/GenBank/DDBJ databases">
        <authorList>
            <person name="de Groot N.N."/>
        </authorList>
    </citation>
    <scope>NUCLEOTIDE SEQUENCE [LARGE SCALE GENOMIC DNA]</scope>
    <source>
        <strain evidence="1 2">DSM 20117</strain>
    </source>
</reference>
<proteinExistence type="predicted"/>